<evidence type="ECO:0000256" key="1">
    <source>
        <dbReference type="ARBA" id="ARBA00004123"/>
    </source>
</evidence>
<dbReference type="Pfam" id="PF03177">
    <property type="entry name" value="Nucleoporin_C"/>
    <property type="match status" value="1"/>
</dbReference>
<keyword evidence="5" id="KW-0175">Coiled coil</keyword>
<dbReference type="Gene3D" id="1.20.58.1780">
    <property type="match status" value="1"/>
</dbReference>
<dbReference type="OrthoDB" id="338970at2759"/>
<dbReference type="AlphaFoldDB" id="A0A196S3T7"/>
<dbReference type="GO" id="GO:0000972">
    <property type="term" value="P:transcription-dependent tethering of RNA polymerase II gene DNA at nuclear periphery"/>
    <property type="evidence" value="ECO:0007669"/>
    <property type="project" value="TreeGrafter"/>
</dbReference>
<dbReference type="GO" id="GO:0044611">
    <property type="term" value="C:nuclear pore inner ring"/>
    <property type="evidence" value="ECO:0007669"/>
    <property type="project" value="TreeGrafter"/>
</dbReference>
<feature type="coiled-coil region" evidence="5">
    <location>
        <begin position="1208"/>
        <end position="1258"/>
    </location>
</feature>
<evidence type="ECO:0000313" key="8">
    <source>
        <dbReference type="EMBL" id="OAO11813.1"/>
    </source>
</evidence>
<dbReference type="InterPro" id="IPR014908">
    <property type="entry name" value="Nucleoporin_Nup133/Nup155_N"/>
</dbReference>
<dbReference type="GO" id="GO:0006606">
    <property type="term" value="P:protein import into nucleus"/>
    <property type="evidence" value="ECO:0007669"/>
    <property type="project" value="TreeGrafter"/>
</dbReference>
<keyword evidence="3" id="KW-0813">Transport</keyword>
<name>A0A196S3T7_BLAHN</name>
<comment type="caution">
    <text evidence="8">The sequence shown here is derived from an EMBL/GenBank/DDBJ whole genome shotgun (WGS) entry which is preliminary data.</text>
</comment>
<dbReference type="Gene3D" id="1.20.120.1880">
    <property type="entry name" value="Nucleoporin, helical C-terminal domain"/>
    <property type="match status" value="1"/>
</dbReference>
<sequence length="1265" mass="140721">MSVPQEIRLDQKAFATTIQLVKDSYEQDISGQDFESYLATDNVDNAYFSDPYNNRYSAWLPPISVERIISFPPQLVTNKSDLKQASGLFPEISYYWRINGSQLYLWSYKLKSDLVLPNDFSQQIIHVHLANAVKGVFDETVTHVLVVTTKIEIVVYPLQYLPEKGIAIKGAPIRQPTSNLDVLCIASTKSGRIFFGCVDNDIYEFDYSYNYNFFYQMLGYSSRGQIANRTGYLLQLIIPTFLRELSYGDNIDELQVDDDRHILYCRYKKNHVYGYYLGEKETGFENCFVLADVKAELQAFCSRTSQLSCSRVLAMMAKPELAAGMDLIRICVVPRSVSERVGLMAVTKNNIRIFFLSEPKGAVPAAPHIVAIRLPPPAAPAVHACTQLGGTYFTVNEDTSVTAYVRDFLHRSADTPAVFASAEGVVREGQMSRYVTQGYQEQCVVVKERGGQVVGVFAEPADPLPISLSLQTRVANGLNLPCLDGARRHFVLTASSLLVLRTPSLFDQLLSLCSSECFRPALQQFYHYYGTVEAAYLLLAFLSDPRSVGVKARVLALMSELNAIPNYDVAGAWADGAVVANSAWSHVFEGLIKGVSRGLMAYWNEKVVDAKCEHLLFPPSLYHATLQYCAALIAFVVDAYHEALLPTPPSFPHDEWKTKELEGVRLLYFLLLRAVQAIKLFLYVDSIGLASVLALLPTATRTQLAGASFAQLLNSPQGTRLLKQVVNAVLLFYRNNPLAVVYEVCDKLAGFCAGYFSLGEKLFNQGFLGLQRLAEDAYHVDERELRSLLDTVAVAFKYFDAEAAQDHLQPVFDALTKSGRYVEFAQFALAAAGNLTATNCPGAALESARAQFYAKVVEELKLLLTGRVVENASNRGKGVRGEAVMKAVVAELVRNGPKAACFAAFEWAYENHLNELLLNTQCPQMEEFLSGKSSDVLHRYFLKSRQYVRAAEVMFAAAFKEDATPIDHRYLFLTACINDLNAAKTGLTSQPVPLLHMDAQQLETHRALLQAQAAVAELASHQEGATEADVARLQTTVLSPTELYAVAQRCGLDEQCLRVMAVTGYADPAAIQRHWTRLTEEVLRGAGSSKLEVLKARVVALAREFNAPGRRAYFPVSYVLEVLLRSALKCPAMTFAALQDWLAGCVRDCGLRFDEATGELRLLVDAGSEPRWLVSVCGVYVRVVEDWLQFIVVKNIDPREKGVFVQSIDGLEKDLQRMKAEVEACKDGRVKTDRDVCVAQIDAVLKKLQEQKQREKSMLYGKMML</sequence>
<evidence type="ECO:0000256" key="5">
    <source>
        <dbReference type="SAM" id="Coils"/>
    </source>
</evidence>
<dbReference type="InterPro" id="IPR007187">
    <property type="entry name" value="Nucleoporin_Nup133/Nup155_C"/>
</dbReference>
<reference evidence="8 9" key="1">
    <citation type="submission" date="2016-05" db="EMBL/GenBank/DDBJ databases">
        <title>Nuclear genome of Blastocystis sp. subtype 1 NandII.</title>
        <authorList>
            <person name="Gentekaki E."/>
            <person name="Curtis B."/>
            <person name="Stairs C."/>
            <person name="Eme L."/>
            <person name="Herman E."/>
            <person name="Klimes V."/>
            <person name="Arias M.C."/>
            <person name="Elias M."/>
            <person name="Hilliou F."/>
            <person name="Klute M."/>
            <person name="Malik S.-B."/>
            <person name="Pightling A."/>
            <person name="Rachubinski R."/>
            <person name="Salas D."/>
            <person name="Schlacht A."/>
            <person name="Suga H."/>
            <person name="Archibald J."/>
            <person name="Ball S.G."/>
            <person name="Clark G."/>
            <person name="Dacks J."/>
            <person name="Van Der Giezen M."/>
            <person name="Tsaousis A."/>
            <person name="Roger A."/>
        </authorList>
    </citation>
    <scope>NUCLEOTIDE SEQUENCE [LARGE SCALE GENOMIC DNA]</scope>
    <source>
        <strain evidence="9">ATCC 50177 / NandII</strain>
    </source>
</reference>
<dbReference type="Pfam" id="PF08801">
    <property type="entry name" value="Nucleoporin_N"/>
    <property type="match status" value="1"/>
</dbReference>
<comment type="subcellular location">
    <subcellularLocation>
        <location evidence="1">Nucleus</location>
    </subcellularLocation>
</comment>
<evidence type="ECO:0000256" key="3">
    <source>
        <dbReference type="ARBA" id="ARBA00022448"/>
    </source>
</evidence>
<feature type="domain" description="Nucleoporin Nup133/Nup155-like C-terminal" evidence="6">
    <location>
        <begin position="667"/>
        <end position="1165"/>
    </location>
</feature>
<dbReference type="EMBL" id="LXWW01000578">
    <property type="protein sequence ID" value="OAO11813.1"/>
    <property type="molecule type" value="Genomic_DNA"/>
</dbReference>
<evidence type="ECO:0000256" key="4">
    <source>
        <dbReference type="ARBA" id="ARBA00023242"/>
    </source>
</evidence>
<dbReference type="GO" id="GO:0006405">
    <property type="term" value="P:RNA export from nucleus"/>
    <property type="evidence" value="ECO:0007669"/>
    <property type="project" value="TreeGrafter"/>
</dbReference>
<keyword evidence="4" id="KW-0539">Nucleus</keyword>
<keyword evidence="9" id="KW-1185">Reference proteome</keyword>
<proteinExistence type="inferred from homology"/>
<dbReference type="PANTHER" id="PTHR10350">
    <property type="entry name" value="NUCLEAR PORE COMPLEX PROTEIN NUP155"/>
    <property type="match status" value="1"/>
</dbReference>
<organism evidence="8 9">
    <name type="scientific">Blastocystis sp. subtype 1 (strain ATCC 50177 / NandII)</name>
    <dbReference type="NCBI Taxonomy" id="478820"/>
    <lineage>
        <taxon>Eukaryota</taxon>
        <taxon>Sar</taxon>
        <taxon>Stramenopiles</taxon>
        <taxon>Bigyra</taxon>
        <taxon>Opalozoa</taxon>
        <taxon>Opalinata</taxon>
        <taxon>Blastocystidae</taxon>
        <taxon>Blastocystis</taxon>
    </lineage>
</organism>
<dbReference type="GO" id="GO:0017056">
    <property type="term" value="F:structural constituent of nuclear pore"/>
    <property type="evidence" value="ECO:0007669"/>
    <property type="project" value="InterPro"/>
</dbReference>
<dbReference type="STRING" id="478820.A0A196S3T7"/>
<dbReference type="InterPro" id="IPR042538">
    <property type="entry name" value="Nucleoporin_Nup155_C_3"/>
</dbReference>
<evidence type="ECO:0000256" key="2">
    <source>
        <dbReference type="ARBA" id="ARBA00007373"/>
    </source>
</evidence>
<accession>A0A196S3T7</accession>
<evidence type="ECO:0000259" key="6">
    <source>
        <dbReference type="Pfam" id="PF03177"/>
    </source>
</evidence>
<comment type="similarity">
    <text evidence="2">Belongs to the non-repetitive/WGA-negative nucleoporin family.</text>
</comment>
<dbReference type="PANTHER" id="PTHR10350:SF6">
    <property type="entry name" value="NUCLEAR PORE COMPLEX PROTEIN NUP155"/>
    <property type="match status" value="1"/>
</dbReference>
<dbReference type="Proteomes" id="UP000078348">
    <property type="component" value="Unassembled WGS sequence"/>
</dbReference>
<feature type="domain" description="Nucleoporin Nup133/Nup155-like N-terminal" evidence="7">
    <location>
        <begin position="63"/>
        <end position="398"/>
    </location>
</feature>
<dbReference type="InterPro" id="IPR004870">
    <property type="entry name" value="Nucleoporin_Nup155"/>
</dbReference>
<evidence type="ECO:0000313" key="9">
    <source>
        <dbReference type="Proteomes" id="UP000078348"/>
    </source>
</evidence>
<gene>
    <name evidence="8" type="ORF">AV274_6514</name>
</gene>
<dbReference type="GO" id="GO:0036228">
    <property type="term" value="P:protein localization to nuclear inner membrane"/>
    <property type="evidence" value="ECO:0007669"/>
    <property type="project" value="TreeGrafter"/>
</dbReference>
<evidence type="ECO:0000259" key="7">
    <source>
        <dbReference type="Pfam" id="PF08801"/>
    </source>
</evidence>
<protein>
    <submittedName>
        <fullName evidence="8">Nuclear pore complex protein Nup155</fullName>
    </submittedName>
</protein>